<evidence type="ECO:0000313" key="1">
    <source>
        <dbReference type="EMBL" id="RDV25233.1"/>
    </source>
</evidence>
<dbReference type="Pfam" id="PF01904">
    <property type="entry name" value="DUF72"/>
    <property type="match status" value="1"/>
</dbReference>
<name>A0A3D8M659_9ALTE</name>
<dbReference type="PANTHER" id="PTHR30348">
    <property type="entry name" value="UNCHARACTERIZED PROTEIN YECE"/>
    <property type="match status" value="1"/>
</dbReference>
<dbReference type="InterPro" id="IPR036520">
    <property type="entry name" value="UPF0759_sf"/>
</dbReference>
<organism evidence="1 2">
    <name type="scientific">Alteromonas aestuariivivens</name>
    <dbReference type="NCBI Taxonomy" id="1938339"/>
    <lineage>
        <taxon>Bacteria</taxon>
        <taxon>Pseudomonadati</taxon>
        <taxon>Pseudomonadota</taxon>
        <taxon>Gammaproteobacteria</taxon>
        <taxon>Alteromonadales</taxon>
        <taxon>Alteromonadaceae</taxon>
        <taxon>Alteromonas/Salinimonas group</taxon>
        <taxon>Alteromonas</taxon>
    </lineage>
</organism>
<dbReference type="SUPFAM" id="SSF117396">
    <property type="entry name" value="TM1631-like"/>
    <property type="match status" value="1"/>
</dbReference>
<dbReference type="OrthoDB" id="9780310at2"/>
<reference evidence="2" key="1">
    <citation type="submission" date="2018-08" db="EMBL/GenBank/DDBJ databases">
        <authorList>
            <person name="Zhang J."/>
            <person name="Du Z.-J."/>
        </authorList>
    </citation>
    <scope>NUCLEOTIDE SEQUENCE [LARGE SCALE GENOMIC DNA]</scope>
    <source>
        <strain evidence="2">KCTC 52655</strain>
    </source>
</reference>
<protein>
    <submittedName>
        <fullName evidence="1">DUF72 domain-containing protein</fullName>
    </submittedName>
</protein>
<dbReference type="RefSeq" id="WP_115593565.1">
    <property type="nucleotide sequence ID" value="NZ_QRHA01000007.1"/>
</dbReference>
<dbReference type="Gene3D" id="3.20.20.410">
    <property type="entry name" value="Protein of unknown function UPF0759"/>
    <property type="match status" value="1"/>
</dbReference>
<gene>
    <name evidence="1" type="ORF">DXV75_11560</name>
</gene>
<accession>A0A3D8M659</accession>
<proteinExistence type="predicted"/>
<dbReference type="InterPro" id="IPR002763">
    <property type="entry name" value="DUF72"/>
</dbReference>
<keyword evidence="2" id="KW-1185">Reference proteome</keyword>
<dbReference type="AlphaFoldDB" id="A0A3D8M659"/>
<sequence>MTNPSKSVPSESELPPVYIGLPLWQHPHWPTHWFGQNTARQNGLAFYARQMNSVEGNTTFYSLPDTQTLLRWKEQTPEEFRFTFKFHQHISHKLNLVNTQELVSKQLELLSLLGPRLGLVMLQLPASFGPQRLDVLGRFLAALPTTVDYGVEVRHPAFFAKGDEERSLNQLLLEHGINRVIMDTRALFTGPSDSELTTEVRGKKPRVPVNVIATAKAPVARFVGGNNAEVNLKCLQPWVSKCHQWRLQGLSPYLFFHRPDNRDSPWLAQQFISSYNLKHPGSPLPEIIFPPSALQEKLF</sequence>
<dbReference type="Proteomes" id="UP000256561">
    <property type="component" value="Unassembled WGS sequence"/>
</dbReference>
<dbReference type="PANTHER" id="PTHR30348:SF9">
    <property type="entry name" value="UPF0759 PROTEIN YECE"/>
    <property type="match status" value="1"/>
</dbReference>
<dbReference type="EMBL" id="QRHA01000007">
    <property type="protein sequence ID" value="RDV25233.1"/>
    <property type="molecule type" value="Genomic_DNA"/>
</dbReference>
<comment type="caution">
    <text evidence="1">The sequence shown here is derived from an EMBL/GenBank/DDBJ whole genome shotgun (WGS) entry which is preliminary data.</text>
</comment>
<evidence type="ECO:0000313" key="2">
    <source>
        <dbReference type="Proteomes" id="UP000256561"/>
    </source>
</evidence>